<accession>A0A6S6T751</accession>
<dbReference type="InterPro" id="IPR036097">
    <property type="entry name" value="HisK_dim/P_sf"/>
</dbReference>
<comment type="subunit">
    <text evidence="10">At low DSF concentrations, interacts with RpfF.</text>
</comment>
<dbReference type="CDD" id="cd17546">
    <property type="entry name" value="REC_hyHK_CKI1_RcsC-like"/>
    <property type="match status" value="1"/>
</dbReference>
<evidence type="ECO:0000256" key="9">
    <source>
        <dbReference type="ARBA" id="ARBA00059827"/>
    </source>
</evidence>
<dbReference type="PROSITE" id="PS50113">
    <property type="entry name" value="PAC"/>
    <property type="match status" value="1"/>
</dbReference>
<dbReference type="Pfam" id="PF11845">
    <property type="entry name" value="Tll0287-like"/>
    <property type="match status" value="1"/>
</dbReference>
<keyword evidence="8" id="KW-0902">Two-component regulatory system</keyword>
<evidence type="ECO:0000256" key="6">
    <source>
        <dbReference type="ARBA" id="ARBA00022777"/>
    </source>
</evidence>
<dbReference type="PROSITE" id="PS50112">
    <property type="entry name" value="PAS"/>
    <property type="match status" value="1"/>
</dbReference>
<evidence type="ECO:0000256" key="10">
    <source>
        <dbReference type="ARBA" id="ARBA00064003"/>
    </source>
</evidence>
<comment type="catalytic activity">
    <reaction evidence="1">
        <text>ATP + protein L-histidine = ADP + protein N-phospho-L-histidine.</text>
        <dbReference type="EC" id="2.7.13.3"/>
    </reaction>
</comment>
<dbReference type="EMBL" id="CACVAY010000071">
    <property type="protein sequence ID" value="CAA6815113.1"/>
    <property type="molecule type" value="Genomic_DNA"/>
</dbReference>
<dbReference type="InterPro" id="IPR003594">
    <property type="entry name" value="HATPase_dom"/>
</dbReference>
<evidence type="ECO:0000256" key="3">
    <source>
        <dbReference type="ARBA" id="ARBA00022553"/>
    </source>
</evidence>
<dbReference type="SUPFAM" id="SSF52172">
    <property type="entry name" value="CheY-like"/>
    <property type="match status" value="1"/>
</dbReference>
<sequence>MSTDILKKPDIVDSLPTSFTERDVFYRYSIVFILAFVLIIGSGFVLWYTHNQTNEINKTAAITDAELFASSVIQFRNFYSKVVVPIAEQEGIDITHDYVNQDGKLPLPATFAKDFGQSISSEDSNFRVKLYSDKPFPWRNETLDKFEVDALAKLQKNPNKPVWSFEMLNGEQVLRYARADVLKESCLGCHNSYQGTPKANWEVGEVRGVLEVIRPMSSFGFESFGMLKNSFLMMLVVILSMVILIFFILRKLSSSIKLAYSAYLTSKNANKKLTEEIDHREKVSHDLQSSSVKMRAIVNSVQEVIIVINENGEIIECNKAIIEMFGYTQEEILGQNISLLMTGKHSPEHNQYIKNYLVNGHGTVMGQNREFFAKRKDGEKFPIELFVNDTRVGEDIIFTGTIRDITLRKAAEEATAQAHRAAIESAELKSEFLANMSHEIRTPMNGVIGMTEMLLLSELDNEQEVLAKTVKESAASLLVIINDILDFSKIEAGKLSIKNTPFNLPHMIEACIDLLTPEAERKHVDLAFFIDAAVPLQINGDAGRLRQIIINLMNNALKFTDEGHVILNVTLQDHEHLHFAIIDSGLGIKKEDQQTLFDMFSQVDGSSSREHGGTGLGLAISKQLSELMGGKIGAESEPNIGSTFWFTIKLDTQNTSSEPFIKGSGKVLMLNASHAINRYYNKQLLGWGMTPTSASTPNALVTQVKKSSFDLIAIDADVVYIDPDNHQNCLSFVNKIRKYSSAAIVLYASKPQYSLLEKIDYPENIHLMSKPIKHTLIKVFFNKLQNASKPKLTSKTKKVIEKQAVANKKTKASKPSATSDNTFSVLLAEDNRVNQMVAIAILNKMGCEVTIANNGKEALRSVEQEAFDAVFMDCQMPEMDGYEASSKIRQLAMNHHSKNVPIIAFTANAMKDDDKKCKAAGMDDYLSKPIDMNEIKQVFSHWHETMTLRKKARLDGINTEIETV</sequence>
<dbReference type="SUPFAM" id="SSF47384">
    <property type="entry name" value="Homodimeric domain of signal transducing histidine kinase"/>
    <property type="match status" value="1"/>
</dbReference>
<dbReference type="CDD" id="cd00130">
    <property type="entry name" value="PAS"/>
    <property type="match status" value="1"/>
</dbReference>
<dbReference type="SUPFAM" id="SSF55874">
    <property type="entry name" value="ATPase domain of HSP90 chaperone/DNA topoisomerase II/histidine kinase"/>
    <property type="match status" value="1"/>
</dbReference>
<keyword evidence="6 19" id="KW-0418">Kinase</keyword>
<dbReference type="AlphaFoldDB" id="A0A6S6T751"/>
<dbReference type="CDD" id="cd00082">
    <property type="entry name" value="HisKA"/>
    <property type="match status" value="1"/>
</dbReference>
<evidence type="ECO:0000259" key="16">
    <source>
        <dbReference type="PROSITE" id="PS50110"/>
    </source>
</evidence>
<keyword evidence="5" id="KW-0547">Nucleotide-binding</keyword>
<evidence type="ECO:0000313" key="19">
    <source>
        <dbReference type="EMBL" id="CAA6815113.1"/>
    </source>
</evidence>
<evidence type="ECO:0000256" key="13">
    <source>
        <dbReference type="PROSITE-ProRule" id="PRU00169"/>
    </source>
</evidence>
<dbReference type="InterPro" id="IPR003661">
    <property type="entry name" value="HisK_dim/P_dom"/>
</dbReference>
<dbReference type="InterPro" id="IPR036890">
    <property type="entry name" value="HATPase_C_sf"/>
</dbReference>
<dbReference type="CDD" id="cd16922">
    <property type="entry name" value="HATPase_EvgS-ArcB-TorS-like"/>
    <property type="match status" value="1"/>
</dbReference>
<dbReference type="SMART" id="SM00091">
    <property type="entry name" value="PAS"/>
    <property type="match status" value="1"/>
</dbReference>
<dbReference type="Pfam" id="PF00989">
    <property type="entry name" value="PAS"/>
    <property type="match status" value="1"/>
</dbReference>
<proteinExistence type="predicted"/>
<dbReference type="Pfam" id="PF02518">
    <property type="entry name" value="HATPase_c"/>
    <property type="match status" value="1"/>
</dbReference>
<dbReference type="Gene3D" id="3.40.50.2300">
    <property type="match status" value="1"/>
</dbReference>
<dbReference type="PANTHER" id="PTHR45339:SF5">
    <property type="entry name" value="HISTIDINE KINASE"/>
    <property type="match status" value="1"/>
</dbReference>
<dbReference type="InterPro" id="IPR005467">
    <property type="entry name" value="His_kinase_dom"/>
</dbReference>
<dbReference type="SMART" id="SM00387">
    <property type="entry name" value="HATPase_c"/>
    <property type="match status" value="1"/>
</dbReference>
<comment type="function">
    <text evidence="9">Putative oxygen sensor; modulates the activity of FixJ, a transcriptional activator of nitrogen fixation fixK gene. FixL probably acts as a kinase that phosphorylates FixJ.</text>
</comment>
<dbReference type="GO" id="GO:0000155">
    <property type="term" value="F:phosphorelay sensor kinase activity"/>
    <property type="evidence" value="ECO:0007669"/>
    <property type="project" value="InterPro"/>
</dbReference>
<protein>
    <recommendedName>
        <fullName evidence="12">Sensor protein FixL</fullName>
        <ecNumber evidence="2">2.7.13.3</ecNumber>
    </recommendedName>
    <alternativeName>
        <fullName evidence="11">Sensory/regulatory protein RpfC</fullName>
    </alternativeName>
</protein>
<dbReference type="Pfam" id="PF00072">
    <property type="entry name" value="Response_reg"/>
    <property type="match status" value="1"/>
</dbReference>
<dbReference type="PROSITE" id="PS50110">
    <property type="entry name" value="RESPONSE_REGULATORY"/>
    <property type="match status" value="1"/>
</dbReference>
<evidence type="ECO:0000256" key="11">
    <source>
        <dbReference type="ARBA" id="ARBA00068150"/>
    </source>
</evidence>
<gene>
    <name evidence="19" type="ORF">HELGO_WM4404</name>
</gene>
<dbReference type="GO" id="GO:0005524">
    <property type="term" value="F:ATP binding"/>
    <property type="evidence" value="ECO:0007669"/>
    <property type="project" value="UniProtKB-KW"/>
</dbReference>
<dbReference type="Pfam" id="PF00512">
    <property type="entry name" value="HisKA"/>
    <property type="match status" value="1"/>
</dbReference>
<dbReference type="InterPro" id="IPR013767">
    <property type="entry name" value="PAS_fold"/>
</dbReference>
<evidence type="ECO:0000256" key="4">
    <source>
        <dbReference type="ARBA" id="ARBA00022679"/>
    </source>
</evidence>
<keyword evidence="14" id="KW-0472">Membrane</keyword>
<reference evidence="19" key="1">
    <citation type="submission" date="2020-01" db="EMBL/GenBank/DDBJ databases">
        <authorList>
            <person name="Meier V. D."/>
            <person name="Meier V D."/>
        </authorList>
    </citation>
    <scope>NUCLEOTIDE SEQUENCE</scope>
    <source>
        <strain evidence="19">HLG_WM_MAG_07</strain>
    </source>
</reference>
<evidence type="ECO:0000259" key="15">
    <source>
        <dbReference type="PROSITE" id="PS50109"/>
    </source>
</evidence>
<keyword evidence="4" id="KW-0808">Transferase</keyword>
<keyword evidence="14" id="KW-0812">Transmembrane</keyword>
<dbReference type="NCBIfam" id="TIGR00229">
    <property type="entry name" value="sensory_box"/>
    <property type="match status" value="1"/>
</dbReference>
<evidence type="ECO:0000256" key="1">
    <source>
        <dbReference type="ARBA" id="ARBA00000085"/>
    </source>
</evidence>
<keyword evidence="7" id="KW-0067">ATP-binding</keyword>
<feature type="domain" description="PAC" evidence="18">
    <location>
        <begin position="367"/>
        <end position="417"/>
    </location>
</feature>
<feature type="transmembrane region" description="Helical" evidence="14">
    <location>
        <begin position="231"/>
        <end position="249"/>
    </location>
</feature>
<dbReference type="Gene3D" id="1.10.287.130">
    <property type="match status" value="1"/>
</dbReference>
<evidence type="ECO:0000259" key="17">
    <source>
        <dbReference type="PROSITE" id="PS50112"/>
    </source>
</evidence>
<dbReference type="InterPro" id="IPR000700">
    <property type="entry name" value="PAS-assoc_C"/>
</dbReference>
<dbReference type="InterPro" id="IPR004358">
    <property type="entry name" value="Sig_transdc_His_kin-like_C"/>
</dbReference>
<dbReference type="SMART" id="SM00388">
    <property type="entry name" value="HisKA"/>
    <property type="match status" value="1"/>
</dbReference>
<keyword evidence="14" id="KW-1133">Transmembrane helix</keyword>
<dbReference type="FunFam" id="1.10.287.130:FF:000002">
    <property type="entry name" value="Two-component osmosensing histidine kinase"/>
    <property type="match status" value="1"/>
</dbReference>
<organism evidence="19">
    <name type="scientific">uncultured Thiotrichaceae bacterium</name>
    <dbReference type="NCBI Taxonomy" id="298394"/>
    <lineage>
        <taxon>Bacteria</taxon>
        <taxon>Pseudomonadati</taxon>
        <taxon>Pseudomonadota</taxon>
        <taxon>Gammaproteobacteria</taxon>
        <taxon>Thiotrichales</taxon>
        <taxon>Thiotrichaceae</taxon>
        <taxon>environmental samples</taxon>
    </lineage>
</organism>
<dbReference type="InterPro" id="IPR035965">
    <property type="entry name" value="PAS-like_dom_sf"/>
</dbReference>
<dbReference type="PRINTS" id="PR00344">
    <property type="entry name" value="BCTRLSENSOR"/>
</dbReference>
<dbReference type="InterPro" id="IPR011006">
    <property type="entry name" value="CheY-like_superfamily"/>
</dbReference>
<dbReference type="Gene3D" id="3.30.565.10">
    <property type="entry name" value="Histidine kinase-like ATPase, C-terminal domain"/>
    <property type="match status" value="1"/>
</dbReference>
<feature type="domain" description="PAS" evidence="17">
    <location>
        <begin position="290"/>
        <end position="357"/>
    </location>
</feature>
<dbReference type="GO" id="GO:0006355">
    <property type="term" value="P:regulation of DNA-templated transcription"/>
    <property type="evidence" value="ECO:0007669"/>
    <property type="project" value="InterPro"/>
</dbReference>
<evidence type="ECO:0000259" key="18">
    <source>
        <dbReference type="PROSITE" id="PS50113"/>
    </source>
</evidence>
<dbReference type="EC" id="2.7.13.3" evidence="2"/>
<evidence type="ECO:0000256" key="12">
    <source>
        <dbReference type="ARBA" id="ARBA00070616"/>
    </source>
</evidence>
<evidence type="ECO:0000256" key="7">
    <source>
        <dbReference type="ARBA" id="ARBA00022840"/>
    </source>
</evidence>
<feature type="modified residue" description="4-aspartylphosphate" evidence="13">
    <location>
        <position position="873"/>
    </location>
</feature>
<dbReference type="PROSITE" id="PS50109">
    <property type="entry name" value="HIS_KIN"/>
    <property type="match status" value="1"/>
</dbReference>
<dbReference type="Gene3D" id="3.30.450.20">
    <property type="entry name" value="PAS domain"/>
    <property type="match status" value="1"/>
</dbReference>
<dbReference type="FunFam" id="3.30.450.20:FF:000060">
    <property type="entry name" value="Sensor protein FixL"/>
    <property type="match status" value="1"/>
</dbReference>
<feature type="transmembrane region" description="Helical" evidence="14">
    <location>
        <begin position="25"/>
        <end position="48"/>
    </location>
</feature>
<keyword evidence="3 13" id="KW-0597">Phosphoprotein</keyword>
<feature type="domain" description="Response regulatory" evidence="16">
    <location>
        <begin position="824"/>
        <end position="943"/>
    </location>
</feature>
<dbReference type="SMART" id="SM00448">
    <property type="entry name" value="REC"/>
    <property type="match status" value="1"/>
</dbReference>
<dbReference type="InterPro" id="IPR000014">
    <property type="entry name" value="PAS"/>
</dbReference>
<name>A0A6S6T751_9GAMM</name>
<evidence type="ECO:0000256" key="14">
    <source>
        <dbReference type="SAM" id="Phobius"/>
    </source>
</evidence>
<dbReference type="PANTHER" id="PTHR45339">
    <property type="entry name" value="HYBRID SIGNAL TRANSDUCTION HISTIDINE KINASE J"/>
    <property type="match status" value="1"/>
</dbReference>
<dbReference type="FunFam" id="3.30.565.10:FF:000010">
    <property type="entry name" value="Sensor histidine kinase RcsC"/>
    <property type="match status" value="1"/>
</dbReference>
<evidence type="ECO:0000256" key="2">
    <source>
        <dbReference type="ARBA" id="ARBA00012438"/>
    </source>
</evidence>
<dbReference type="InterPro" id="IPR021796">
    <property type="entry name" value="Tll0287-like_dom"/>
</dbReference>
<dbReference type="SUPFAM" id="SSF55785">
    <property type="entry name" value="PYP-like sensor domain (PAS domain)"/>
    <property type="match status" value="1"/>
</dbReference>
<feature type="domain" description="Histidine kinase" evidence="15">
    <location>
        <begin position="435"/>
        <end position="652"/>
    </location>
</feature>
<dbReference type="InterPro" id="IPR001789">
    <property type="entry name" value="Sig_transdc_resp-reg_receiver"/>
</dbReference>
<evidence type="ECO:0000256" key="5">
    <source>
        <dbReference type="ARBA" id="ARBA00022741"/>
    </source>
</evidence>
<evidence type="ECO:0000256" key="8">
    <source>
        <dbReference type="ARBA" id="ARBA00023012"/>
    </source>
</evidence>